<dbReference type="OrthoDB" id="668782at2"/>
<dbReference type="InterPro" id="IPR005545">
    <property type="entry name" value="YCII"/>
</dbReference>
<evidence type="ECO:0000256" key="2">
    <source>
        <dbReference type="SAM" id="MobiDB-lite"/>
    </source>
</evidence>
<dbReference type="Pfam" id="PF03795">
    <property type="entry name" value="YCII"/>
    <property type="match status" value="1"/>
</dbReference>
<accession>A0A561C122</accession>
<comment type="similarity">
    <text evidence="1">Belongs to the YciI family.</text>
</comment>
<name>A0A561C122_9ACTN</name>
<feature type="domain" description="YCII-related" evidence="3">
    <location>
        <begin position="1"/>
        <end position="104"/>
    </location>
</feature>
<evidence type="ECO:0000313" key="4">
    <source>
        <dbReference type="EMBL" id="TWD84764.1"/>
    </source>
</evidence>
<dbReference type="SUPFAM" id="SSF54909">
    <property type="entry name" value="Dimeric alpha+beta barrel"/>
    <property type="match status" value="1"/>
</dbReference>
<evidence type="ECO:0000256" key="1">
    <source>
        <dbReference type="ARBA" id="ARBA00007689"/>
    </source>
</evidence>
<dbReference type="PANTHER" id="PTHR35174:SF3">
    <property type="entry name" value="BLL7171 PROTEIN"/>
    <property type="match status" value="1"/>
</dbReference>
<evidence type="ECO:0000259" key="3">
    <source>
        <dbReference type="Pfam" id="PF03795"/>
    </source>
</evidence>
<keyword evidence="5" id="KW-1185">Reference proteome</keyword>
<dbReference type="PANTHER" id="PTHR35174">
    <property type="entry name" value="BLL7171 PROTEIN-RELATED"/>
    <property type="match status" value="1"/>
</dbReference>
<organism evidence="4 5">
    <name type="scientific">Kribbella amoyensis</name>
    <dbReference type="NCBI Taxonomy" id="996641"/>
    <lineage>
        <taxon>Bacteria</taxon>
        <taxon>Bacillati</taxon>
        <taxon>Actinomycetota</taxon>
        <taxon>Actinomycetes</taxon>
        <taxon>Propionibacteriales</taxon>
        <taxon>Kribbellaceae</taxon>
        <taxon>Kribbella</taxon>
    </lineage>
</organism>
<dbReference type="InterPro" id="IPR011008">
    <property type="entry name" value="Dimeric_a/b-barrel"/>
</dbReference>
<dbReference type="Gene3D" id="3.30.70.1060">
    <property type="entry name" value="Dimeric alpha+beta barrel"/>
    <property type="match status" value="1"/>
</dbReference>
<evidence type="ECO:0000313" key="5">
    <source>
        <dbReference type="Proteomes" id="UP000318380"/>
    </source>
</evidence>
<dbReference type="EMBL" id="VIVK01000001">
    <property type="protein sequence ID" value="TWD84764.1"/>
    <property type="molecule type" value="Genomic_DNA"/>
</dbReference>
<dbReference type="AlphaFoldDB" id="A0A561C122"/>
<sequence length="129" mass="14255">MKYMILMHANKLAWDAMPTTWSQEDLKVMVECMHELNRELQDSGELVEARGLSGPDQMKTVQAQEDGEPIVTDGPFSETKEVLAGYWVVDVADEQRALDLALRISRTPGPGGRPVNQAVEVHPEGVAPV</sequence>
<reference evidence="4 5" key="1">
    <citation type="submission" date="2019-06" db="EMBL/GenBank/DDBJ databases">
        <title>Sequencing the genomes of 1000 actinobacteria strains.</title>
        <authorList>
            <person name="Klenk H.-P."/>
        </authorList>
    </citation>
    <scope>NUCLEOTIDE SEQUENCE [LARGE SCALE GENOMIC DNA]</scope>
    <source>
        <strain evidence="4 5">DSM 24683</strain>
    </source>
</reference>
<feature type="region of interest" description="Disordered" evidence="2">
    <location>
        <begin position="52"/>
        <end position="75"/>
    </location>
</feature>
<gene>
    <name evidence="4" type="ORF">FB561_5959</name>
</gene>
<comment type="caution">
    <text evidence="4">The sequence shown here is derived from an EMBL/GenBank/DDBJ whole genome shotgun (WGS) entry which is preliminary data.</text>
</comment>
<proteinExistence type="inferred from homology"/>
<dbReference type="Proteomes" id="UP000318380">
    <property type="component" value="Unassembled WGS sequence"/>
</dbReference>
<protein>
    <recommendedName>
        <fullName evidence="3">YCII-related domain-containing protein</fullName>
    </recommendedName>
</protein>